<evidence type="ECO:0000256" key="4">
    <source>
        <dbReference type="ARBA" id="ARBA00022664"/>
    </source>
</evidence>
<dbReference type="EMBL" id="VDEP01000239">
    <property type="protein sequence ID" value="KAA1121219.1"/>
    <property type="molecule type" value="Genomic_DNA"/>
</dbReference>
<reference evidence="10 11" key="1">
    <citation type="submission" date="2019-05" db="EMBL/GenBank/DDBJ databases">
        <title>Emergence of the Ug99 lineage of the wheat stem rust pathogen through somatic hybridization.</title>
        <authorList>
            <person name="Li F."/>
            <person name="Upadhyaya N.M."/>
            <person name="Sperschneider J."/>
            <person name="Matny O."/>
            <person name="Nguyen-Phuc H."/>
            <person name="Mago R."/>
            <person name="Raley C."/>
            <person name="Miller M.E."/>
            <person name="Silverstein K.A.T."/>
            <person name="Henningsen E."/>
            <person name="Hirsch C.D."/>
            <person name="Visser B."/>
            <person name="Pretorius Z.A."/>
            <person name="Steffenson B.J."/>
            <person name="Schwessinger B."/>
            <person name="Dodds P.N."/>
            <person name="Figueroa M."/>
        </authorList>
    </citation>
    <scope>NUCLEOTIDE SEQUENCE [LARGE SCALE GENOMIC DNA]</scope>
    <source>
        <strain evidence="10 11">Ug99</strain>
    </source>
</reference>
<dbReference type="PANTHER" id="PTHR11246:SF5">
    <property type="entry name" value="PRE-MRNA-SPLICING FACTOR SYF1"/>
    <property type="match status" value="1"/>
</dbReference>
<evidence type="ECO:0000256" key="8">
    <source>
        <dbReference type="ARBA" id="ARBA00023242"/>
    </source>
</evidence>
<evidence type="ECO:0000256" key="2">
    <source>
        <dbReference type="ARBA" id="ARBA00008644"/>
    </source>
</evidence>
<dbReference type="PANTHER" id="PTHR11246">
    <property type="entry name" value="PRE-MRNA SPLICING FACTOR"/>
    <property type="match status" value="1"/>
</dbReference>
<dbReference type="GO" id="GO:0071014">
    <property type="term" value="C:post-mRNA release spliceosomal complex"/>
    <property type="evidence" value="ECO:0007669"/>
    <property type="project" value="TreeGrafter"/>
</dbReference>
<feature type="domain" description="Pre-mRNA-splicing factor Syf1/CRNKL1-like C-terminal HAT-repeats" evidence="9">
    <location>
        <begin position="10"/>
        <end position="88"/>
    </location>
</feature>
<comment type="caution">
    <text evidence="10">The sequence shown here is derived from an EMBL/GenBank/DDBJ whole genome shotgun (WGS) entry which is preliminary data.</text>
</comment>
<accession>A0A5B0R7I0</accession>
<keyword evidence="7" id="KW-0508">mRNA splicing</keyword>
<evidence type="ECO:0000256" key="1">
    <source>
        <dbReference type="ARBA" id="ARBA00004123"/>
    </source>
</evidence>
<proteinExistence type="inferred from homology"/>
<gene>
    <name evidence="10" type="primary">SYF1_4</name>
    <name evidence="10" type="ORF">PGTUg99_025898</name>
</gene>
<dbReference type="GO" id="GO:0071007">
    <property type="term" value="C:U2-type catalytic step 2 spliceosome"/>
    <property type="evidence" value="ECO:0007669"/>
    <property type="project" value="TreeGrafter"/>
</dbReference>
<organism evidence="10 11">
    <name type="scientific">Puccinia graminis f. sp. tritici</name>
    <dbReference type="NCBI Taxonomy" id="56615"/>
    <lineage>
        <taxon>Eukaryota</taxon>
        <taxon>Fungi</taxon>
        <taxon>Dikarya</taxon>
        <taxon>Basidiomycota</taxon>
        <taxon>Pucciniomycotina</taxon>
        <taxon>Pucciniomycetes</taxon>
        <taxon>Pucciniales</taxon>
        <taxon>Pucciniaceae</taxon>
        <taxon>Puccinia</taxon>
    </lineage>
</organism>
<dbReference type="Gene3D" id="1.25.40.10">
    <property type="entry name" value="Tetratricopeptide repeat domain"/>
    <property type="match status" value="1"/>
</dbReference>
<dbReference type="SMART" id="SM00386">
    <property type="entry name" value="HAT"/>
    <property type="match status" value="1"/>
</dbReference>
<dbReference type="GO" id="GO:0000974">
    <property type="term" value="C:Prp19 complex"/>
    <property type="evidence" value="ECO:0007669"/>
    <property type="project" value="TreeGrafter"/>
</dbReference>
<evidence type="ECO:0000313" key="11">
    <source>
        <dbReference type="Proteomes" id="UP000325313"/>
    </source>
</evidence>
<sequence>MIGECGCVYRKYTEALRVIRRATTVPPSHKKKVISFHDESLAVQVQLFKSLKLWSFRINLEESIGTVESTPKAYDTIFELKIANVQFMKCYQGTKIERARDLFEQVLENCPEKFVKPIFLSYAQLEESFGLSKRAMGVCQLSSKSRIP</sequence>
<evidence type="ECO:0000256" key="3">
    <source>
        <dbReference type="ARBA" id="ARBA00011524"/>
    </source>
</evidence>
<evidence type="ECO:0000256" key="6">
    <source>
        <dbReference type="ARBA" id="ARBA00022737"/>
    </source>
</evidence>
<evidence type="ECO:0000313" key="10">
    <source>
        <dbReference type="EMBL" id="KAA1121219.1"/>
    </source>
</evidence>
<evidence type="ECO:0000256" key="7">
    <source>
        <dbReference type="ARBA" id="ARBA00023187"/>
    </source>
</evidence>
<comment type="similarity">
    <text evidence="2">Belongs to the crooked-neck family.</text>
</comment>
<comment type="subunit">
    <text evidence="3">Associated with the spliceosome.</text>
</comment>
<keyword evidence="8" id="KW-0539">Nucleus</keyword>
<dbReference type="Proteomes" id="UP000325313">
    <property type="component" value="Unassembled WGS sequence"/>
</dbReference>
<dbReference type="Pfam" id="PF23231">
    <property type="entry name" value="HAT_Syf1_CNRKL1_C"/>
    <property type="match status" value="1"/>
</dbReference>
<dbReference type="AlphaFoldDB" id="A0A5B0R7I0"/>
<dbReference type="InterPro" id="IPR011990">
    <property type="entry name" value="TPR-like_helical_dom_sf"/>
</dbReference>
<dbReference type="InterPro" id="IPR055430">
    <property type="entry name" value="HAT_Syf1_CNRKL1_C"/>
</dbReference>
<keyword evidence="5" id="KW-0747">Spliceosome</keyword>
<dbReference type="SUPFAM" id="SSF48452">
    <property type="entry name" value="TPR-like"/>
    <property type="match status" value="1"/>
</dbReference>
<evidence type="ECO:0000256" key="5">
    <source>
        <dbReference type="ARBA" id="ARBA00022728"/>
    </source>
</evidence>
<keyword evidence="6" id="KW-0677">Repeat</keyword>
<comment type="subcellular location">
    <subcellularLocation>
        <location evidence="1">Nucleus</location>
    </subcellularLocation>
</comment>
<protein>
    <submittedName>
        <fullName evidence="10">Pre-mRNA-splicing factor syf1</fullName>
    </submittedName>
</protein>
<dbReference type="InterPro" id="IPR003107">
    <property type="entry name" value="HAT"/>
</dbReference>
<keyword evidence="4" id="KW-0507">mRNA processing</keyword>
<dbReference type="GO" id="GO:0000349">
    <property type="term" value="P:generation of catalytic spliceosome for first transesterification step"/>
    <property type="evidence" value="ECO:0007669"/>
    <property type="project" value="TreeGrafter"/>
</dbReference>
<dbReference type="InterPro" id="IPR045075">
    <property type="entry name" value="Syf1-like"/>
</dbReference>
<name>A0A5B0R7I0_PUCGR</name>
<evidence type="ECO:0000259" key="9">
    <source>
        <dbReference type="Pfam" id="PF23231"/>
    </source>
</evidence>